<dbReference type="KEGG" id="paln:B0W48_15050"/>
<dbReference type="InterPro" id="IPR002725">
    <property type="entry name" value="YgjP-like_metallopeptidase"/>
</dbReference>
<dbReference type="Proteomes" id="UP000188243">
    <property type="component" value="Chromosome"/>
</dbReference>
<dbReference type="RefSeq" id="WP_077537633.1">
    <property type="nucleotide sequence ID" value="NZ_CP019628.1"/>
</dbReference>
<dbReference type="InterPro" id="IPR053136">
    <property type="entry name" value="UTP_pyrophosphatase-like"/>
</dbReference>
<dbReference type="Gene3D" id="3.30.2010.10">
    <property type="entry name" value="Metalloproteases ('zincins'), catalytic domain"/>
    <property type="match status" value="1"/>
</dbReference>
<feature type="domain" description="YgjP-like metallopeptidase" evidence="1">
    <location>
        <begin position="13"/>
        <end position="218"/>
    </location>
</feature>
<proteinExistence type="predicted"/>
<gene>
    <name evidence="2" type="ORF">B0W48_15050</name>
</gene>
<protein>
    <recommendedName>
        <fullName evidence="1">YgjP-like metallopeptidase domain-containing protein</fullName>
    </recommendedName>
</protein>
<evidence type="ECO:0000313" key="3">
    <source>
        <dbReference type="Proteomes" id="UP000188243"/>
    </source>
</evidence>
<dbReference type="CDD" id="cd07344">
    <property type="entry name" value="M48_yhfN_like"/>
    <property type="match status" value="1"/>
</dbReference>
<dbReference type="Pfam" id="PF01863">
    <property type="entry name" value="YgjP-like"/>
    <property type="match status" value="1"/>
</dbReference>
<evidence type="ECO:0000313" key="2">
    <source>
        <dbReference type="EMBL" id="AQQ00969.1"/>
    </source>
</evidence>
<dbReference type="AlphaFoldDB" id="A0A1Q2H0T1"/>
<accession>A0A1Q2H0T1</accession>
<dbReference type="PANTHER" id="PTHR30399">
    <property type="entry name" value="UNCHARACTERIZED PROTEIN YGJP"/>
    <property type="match status" value="1"/>
</dbReference>
<reference evidence="2 3" key="1">
    <citation type="submission" date="2017-02" db="EMBL/GenBank/DDBJ databases">
        <title>Complete genome sequence of the cold-active Pseudoalteromonas aliena strain EH1 isolated from Arctic seawater.</title>
        <authorList>
            <person name="Kim E."/>
            <person name="Heo E."/>
            <person name="Kim H."/>
            <person name="Kim D."/>
        </authorList>
    </citation>
    <scope>NUCLEOTIDE SEQUENCE [LARGE SCALE GENOMIC DNA]</scope>
    <source>
        <strain evidence="2 3">EH1</strain>
    </source>
</reference>
<sequence length="228" mass="27007">MFEYQLKKSARRKTVAIKVHNQQVTVYAPSYIAKKQIDSWLLEKKAWVDAQLLKQLTVVDCKQYPFETKKICIYSEQVNVQFEQGHYSGVKPQLAGLLITVSKRVKHQQLKYQKLLEEYLKEQLTAYIEMRLTYFCTQMNEALPHNLSIAIYKRKWGSCNSKRDLTFNLHLIGAPQHIIDYVIVHELAHLRHLNHSKAFWQRVEKFYPDYKSASQWLKINGMGLQWVF</sequence>
<dbReference type="PANTHER" id="PTHR30399:SF1">
    <property type="entry name" value="UTP PYROPHOSPHATASE"/>
    <property type="match status" value="1"/>
</dbReference>
<organism evidence="2 3">
    <name type="scientific">Pseudoalteromonas aliena</name>
    <dbReference type="NCBI Taxonomy" id="247523"/>
    <lineage>
        <taxon>Bacteria</taxon>
        <taxon>Pseudomonadati</taxon>
        <taxon>Pseudomonadota</taxon>
        <taxon>Gammaproteobacteria</taxon>
        <taxon>Alteromonadales</taxon>
        <taxon>Pseudoalteromonadaceae</taxon>
        <taxon>Pseudoalteromonas</taxon>
    </lineage>
</organism>
<dbReference type="EMBL" id="CP019628">
    <property type="protein sequence ID" value="AQQ00969.1"/>
    <property type="molecule type" value="Genomic_DNA"/>
</dbReference>
<name>A0A1Q2H0T1_9GAMM</name>
<evidence type="ECO:0000259" key="1">
    <source>
        <dbReference type="Pfam" id="PF01863"/>
    </source>
</evidence>